<feature type="compositionally biased region" description="Basic and acidic residues" evidence="1">
    <location>
        <begin position="1"/>
        <end position="12"/>
    </location>
</feature>
<dbReference type="Proteomes" id="UP000663918">
    <property type="component" value="Chromosome"/>
</dbReference>
<name>A0A975C1B7_9CAUL</name>
<dbReference type="KEGG" id="bgoe:IFJ75_11780"/>
<gene>
    <name evidence="2" type="ORF">IFJ75_11780</name>
</gene>
<evidence type="ECO:0000313" key="2">
    <source>
        <dbReference type="EMBL" id="QTC89970.1"/>
    </source>
</evidence>
<reference evidence="2" key="1">
    <citation type="submission" date="2020-09" db="EMBL/GenBank/DDBJ databases">
        <title>Brevundimonas sp. LVF2 isolated from a puddle in Goettingen, Germany.</title>
        <authorList>
            <person name="Friedrich I."/>
            <person name="Klassen A."/>
            <person name="Hannes N."/>
            <person name="Schneider D."/>
            <person name="Hertel R."/>
            <person name="Daniel R."/>
        </authorList>
    </citation>
    <scope>NUCLEOTIDE SEQUENCE</scope>
    <source>
        <strain evidence="2">LVF2</strain>
    </source>
</reference>
<protein>
    <submittedName>
        <fullName evidence="2">Uncharacterized protein</fullName>
    </submittedName>
</protein>
<accession>A0A975C1B7</accession>
<sequence length="116" mass="12818">MIRPRRMADRSGPRAPRSLSNDPGANRIRWMGAIVLAALAYWTYSHQKPGFARRAEVAVKATGATEIHFDRARERNGKTVICGTADGKLFLYREPQGLSKDDGSLAFITLVRDACA</sequence>
<evidence type="ECO:0000256" key="1">
    <source>
        <dbReference type="SAM" id="MobiDB-lite"/>
    </source>
</evidence>
<organism evidence="2 3">
    <name type="scientific">Brevundimonas goettingensis</name>
    <dbReference type="NCBI Taxonomy" id="2774190"/>
    <lineage>
        <taxon>Bacteria</taxon>
        <taxon>Pseudomonadati</taxon>
        <taxon>Pseudomonadota</taxon>
        <taxon>Alphaproteobacteria</taxon>
        <taxon>Caulobacterales</taxon>
        <taxon>Caulobacteraceae</taxon>
        <taxon>Brevundimonas</taxon>
    </lineage>
</organism>
<evidence type="ECO:0000313" key="3">
    <source>
        <dbReference type="Proteomes" id="UP000663918"/>
    </source>
</evidence>
<proteinExistence type="predicted"/>
<feature type="region of interest" description="Disordered" evidence="1">
    <location>
        <begin position="1"/>
        <end position="25"/>
    </location>
</feature>
<dbReference type="EMBL" id="CP062222">
    <property type="protein sequence ID" value="QTC89970.1"/>
    <property type="molecule type" value="Genomic_DNA"/>
</dbReference>
<dbReference type="AlphaFoldDB" id="A0A975C1B7"/>
<keyword evidence="3" id="KW-1185">Reference proteome</keyword>